<dbReference type="EMBL" id="BMKB01000014">
    <property type="protein sequence ID" value="GGA65257.1"/>
    <property type="molecule type" value="Genomic_DNA"/>
</dbReference>
<evidence type="ECO:0000313" key="3">
    <source>
        <dbReference type="Proteomes" id="UP000596977"/>
    </source>
</evidence>
<proteinExistence type="predicted"/>
<dbReference type="AlphaFoldDB" id="A0A916RQF0"/>
<protein>
    <submittedName>
        <fullName evidence="2">Uncharacterized protein</fullName>
    </submittedName>
</protein>
<feature type="region of interest" description="Disordered" evidence="1">
    <location>
        <begin position="55"/>
        <end position="76"/>
    </location>
</feature>
<accession>A0A916RQF0</accession>
<sequence>MLTMFCAVRSIYAHMITVAVVLCLFIVPTGQSLSHGNEFLILAERYEQASSLGSNEEGSAQLGYHHPSGETDRNHPSGAEDHCFGYGLVTADPLKLLLVVKDSQRAINLVFFGSARYTLKRPPRISA</sequence>
<gene>
    <name evidence="2" type="ORF">GCM10011499_39630</name>
</gene>
<comment type="caution">
    <text evidence="2">The sequence shown here is derived from an EMBL/GenBank/DDBJ whole genome shotgun (WGS) entry which is preliminary data.</text>
</comment>
<name>A0A916RQF0_9HYPH</name>
<feature type="compositionally biased region" description="Basic and acidic residues" evidence="1">
    <location>
        <begin position="67"/>
        <end position="76"/>
    </location>
</feature>
<organism evidence="2 3">
    <name type="scientific">Pelagibacterium lentulum</name>
    <dbReference type="NCBI Taxonomy" id="2029865"/>
    <lineage>
        <taxon>Bacteria</taxon>
        <taxon>Pseudomonadati</taxon>
        <taxon>Pseudomonadota</taxon>
        <taxon>Alphaproteobacteria</taxon>
        <taxon>Hyphomicrobiales</taxon>
        <taxon>Devosiaceae</taxon>
        <taxon>Pelagibacterium</taxon>
    </lineage>
</organism>
<reference evidence="2 3" key="1">
    <citation type="journal article" date="2014" name="Int. J. Syst. Evol. Microbiol.">
        <title>Complete genome sequence of Corynebacterium casei LMG S-19264T (=DSM 44701T), isolated from a smear-ripened cheese.</title>
        <authorList>
            <consortium name="US DOE Joint Genome Institute (JGI-PGF)"/>
            <person name="Walter F."/>
            <person name="Albersmeier A."/>
            <person name="Kalinowski J."/>
            <person name="Ruckert C."/>
        </authorList>
    </citation>
    <scope>NUCLEOTIDE SEQUENCE [LARGE SCALE GENOMIC DNA]</scope>
    <source>
        <strain evidence="2 3">CGMCC 1.15896</strain>
    </source>
</reference>
<keyword evidence="3" id="KW-1185">Reference proteome</keyword>
<evidence type="ECO:0000256" key="1">
    <source>
        <dbReference type="SAM" id="MobiDB-lite"/>
    </source>
</evidence>
<dbReference type="Proteomes" id="UP000596977">
    <property type="component" value="Unassembled WGS sequence"/>
</dbReference>
<evidence type="ECO:0000313" key="2">
    <source>
        <dbReference type="EMBL" id="GGA65257.1"/>
    </source>
</evidence>